<evidence type="ECO:0000256" key="1">
    <source>
        <dbReference type="SAM" id="Phobius"/>
    </source>
</evidence>
<dbReference type="EMBL" id="RBIZ01000003">
    <property type="protein sequence ID" value="RKR64589.1"/>
    <property type="molecule type" value="Genomic_DNA"/>
</dbReference>
<keyword evidence="1" id="KW-1133">Transmembrane helix</keyword>
<gene>
    <name evidence="3" type="ORF">C7387_1289</name>
</gene>
<accession>A0ABX9S4Q5</accession>
<dbReference type="RefSeq" id="WP_120816319.1">
    <property type="nucleotide sequence ID" value="NZ_RBIZ01000003.1"/>
</dbReference>
<proteinExistence type="predicted"/>
<feature type="transmembrane region" description="Helical" evidence="1">
    <location>
        <begin position="81"/>
        <end position="99"/>
    </location>
</feature>
<feature type="transmembrane region" description="Helical" evidence="1">
    <location>
        <begin position="7"/>
        <end position="30"/>
    </location>
</feature>
<evidence type="ECO:0000313" key="4">
    <source>
        <dbReference type="Proteomes" id="UP000267341"/>
    </source>
</evidence>
<dbReference type="GeneID" id="99804413"/>
<keyword evidence="4" id="KW-1185">Reference proteome</keyword>
<keyword evidence="1" id="KW-0812">Transmembrane</keyword>
<feature type="transmembrane region" description="Helical" evidence="1">
    <location>
        <begin position="50"/>
        <end position="69"/>
    </location>
</feature>
<reference evidence="3 4" key="1">
    <citation type="submission" date="2018-10" db="EMBL/GenBank/DDBJ databases">
        <title>Genomic Encyclopedia of Type Strains, Phase IV (KMG-IV): sequencing the most valuable type-strain genomes for metagenomic binning, comparative biology and taxonomic classification.</title>
        <authorList>
            <person name="Goeker M."/>
        </authorList>
    </citation>
    <scope>NUCLEOTIDE SEQUENCE [LARGE SCALE GENOMIC DNA]</scope>
    <source>
        <strain evidence="3 4">DSM 5079</strain>
    </source>
</reference>
<comment type="caution">
    <text evidence="3">The sequence shown here is derived from an EMBL/GenBank/DDBJ whole genome shotgun (WGS) entry which is preliminary data.</text>
</comment>
<dbReference type="InterPro" id="IPR003675">
    <property type="entry name" value="Rce1/LyrA-like_dom"/>
</dbReference>
<name>A0ABX9S4Q5_9ENTR</name>
<feature type="transmembrane region" description="Helical" evidence="1">
    <location>
        <begin position="135"/>
        <end position="155"/>
    </location>
</feature>
<feature type="transmembrane region" description="Helical" evidence="1">
    <location>
        <begin position="193"/>
        <end position="213"/>
    </location>
</feature>
<dbReference type="PANTHER" id="PTHR36435">
    <property type="entry name" value="SLR1288 PROTEIN"/>
    <property type="match status" value="1"/>
</dbReference>
<dbReference type="Pfam" id="PF02517">
    <property type="entry name" value="Rce1-like"/>
    <property type="match status" value="1"/>
</dbReference>
<evidence type="ECO:0000313" key="3">
    <source>
        <dbReference type="EMBL" id="RKR64589.1"/>
    </source>
</evidence>
<protein>
    <recommendedName>
        <fullName evidence="2">CAAX prenyl protease 2/Lysostaphin resistance protein A-like domain-containing protein</fullName>
    </recommendedName>
</protein>
<evidence type="ECO:0000259" key="2">
    <source>
        <dbReference type="Pfam" id="PF02517"/>
    </source>
</evidence>
<feature type="transmembrane region" description="Helical" evidence="1">
    <location>
        <begin position="167"/>
        <end position="186"/>
    </location>
</feature>
<feature type="domain" description="CAAX prenyl protease 2/Lysostaphin resistance protein A-like" evidence="2">
    <location>
        <begin position="117"/>
        <end position="206"/>
    </location>
</feature>
<dbReference type="InterPro" id="IPR052710">
    <property type="entry name" value="CAAX_protease"/>
</dbReference>
<keyword evidence="1" id="KW-0472">Membrane</keyword>
<dbReference type="Proteomes" id="UP000267341">
    <property type="component" value="Unassembled WGS sequence"/>
</dbReference>
<dbReference type="PANTHER" id="PTHR36435:SF1">
    <property type="entry name" value="CAAX AMINO TERMINAL PROTEASE FAMILY PROTEIN"/>
    <property type="match status" value="1"/>
</dbReference>
<organism evidence="3 4">
    <name type="scientific">Yokenella regensburgei</name>
    <dbReference type="NCBI Taxonomy" id="158877"/>
    <lineage>
        <taxon>Bacteria</taxon>
        <taxon>Pseudomonadati</taxon>
        <taxon>Pseudomonadota</taxon>
        <taxon>Gammaproteobacteria</taxon>
        <taxon>Enterobacterales</taxon>
        <taxon>Enterobacteriaceae</taxon>
        <taxon>Yokenella</taxon>
    </lineage>
</organism>
<feature type="transmembrane region" description="Helical" evidence="1">
    <location>
        <begin position="111"/>
        <end position="128"/>
    </location>
</feature>
<sequence length="214" mass="24267">MKRINENIALFSHGLITTSVLFSVFILSLLLTFSPSLVVRQYGVDSAIEAMVIIEFSMALTVYLVYLRKLSEFRFSKFKKIDFILPLSLIIVIQAGYIYFNSKFNGASENLIFDVRSILMLTLIIPFYEEIFYRGCLFGGLCSVFRKHIIIPIIFSSLVFSLMHTQFVSVLEYVLMFVVGVIISYSRVVTKGLLAPIAIHSGMNVFVISIQILS</sequence>